<dbReference type="PRINTS" id="PR00111">
    <property type="entry name" value="ABHYDROLASE"/>
</dbReference>
<dbReference type="Pfam" id="PF12697">
    <property type="entry name" value="Abhydrolase_6"/>
    <property type="match status" value="1"/>
</dbReference>
<accession>A0A356LHG8</accession>
<dbReference type="GO" id="GO:0016020">
    <property type="term" value="C:membrane"/>
    <property type="evidence" value="ECO:0007669"/>
    <property type="project" value="TreeGrafter"/>
</dbReference>
<dbReference type="PANTHER" id="PTHR43798">
    <property type="entry name" value="MONOACYLGLYCEROL LIPASE"/>
    <property type="match status" value="1"/>
</dbReference>
<organism evidence="2 3">
    <name type="scientific">Advenella kashmirensis</name>
    <dbReference type="NCBI Taxonomy" id="310575"/>
    <lineage>
        <taxon>Bacteria</taxon>
        <taxon>Pseudomonadati</taxon>
        <taxon>Pseudomonadota</taxon>
        <taxon>Betaproteobacteria</taxon>
        <taxon>Burkholderiales</taxon>
        <taxon>Alcaligenaceae</taxon>
    </lineage>
</organism>
<dbReference type="EMBL" id="DOEK01000029">
    <property type="protein sequence ID" value="HBP30364.1"/>
    <property type="molecule type" value="Genomic_DNA"/>
</dbReference>
<dbReference type="InterPro" id="IPR029058">
    <property type="entry name" value="AB_hydrolase_fold"/>
</dbReference>
<dbReference type="AlphaFoldDB" id="A0A356LHG8"/>
<dbReference type="GO" id="GO:0016787">
    <property type="term" value="F:hydrolase activity"/>
    <property type="evidence" value="ECO:0007669"/>
    <property type="project" value="UniProtKB-KW"/>
</dbReference>
<gene>
    <name evidence="2" type="ORF">DD666_13205</name>
</gene>
<dbReference type="PANTHER" id="PTHR43798:SF33">
    <property type="entry name" value="HYDROLASE, PUTATIVE (AFU_ORTHOLOGUE AFUA_2G14860)-RELATED"/>
    <property type="match status" value="1"/>
</dbReference>
<protein>
    <submittedName>
        <fullName evidence="2">Alpha/beta hydrolase</fullName>
    </submittedName>
</protein>
<dbReference type="InterPro" id="IPR000073">
    <property type="entry name" value="AB_hydrolase_1"/>
</dbReference>
<reference evidence="2 3" key="1">
    <citation type="journal article" date="2018" name="Nat. Biotechnol.">
        <title>A standardized bacterial taxonomy based on genome phylogeny substantially revises the tree of life.</title>
        <authorList>
            <person name="Parks D.H."/>
            <person name="Chuvochina M."/>
            <person name="Waite D.W."/>
            <person name="Rinke C."/>
            <person name="Skarshewski A."/>
            <person name="Chaumeil P.A."/>
            <person name="Hugenholtz P."/>
        </authorList>
    </citation>
    <scope>NUCLEOTIDE SEQUENCE [LARGE SCALE GENOMIC DNA]</scope>
    <source>
        <strain evidence="2">UBA10707</strain>
    </source>
</reference>
<comment type="caution">
    <text evidence="2">The sequence shown here is derived from an EMBL/GenBank/DDBJ whole genome shotgun (WGS) entry which is preliminary data.</text>
</comment>
<evidence type="ECO:0000259" key="1">
    <source>
        <dbReference type="Pfam" id="PF12697"/>
    </source>
</evidence>
<sequence>MQSPRLNFVNCMSPAGIHRMAYREWGDPTNGRVLLCVHGLSRNGNDFDEVARAMSKEYRVVCPDIAGRGASDFLTNPASYVVPQYVSDITTLLARLQPQSLDWLGTSMGGLIALAFSAVVGAKHAAIAAAGDSALPKTTGLSLGKLILNDVGPAIELASIERIAGYVGLPLQFDAFEDAVNHMKTNAAAFGPLSDEQWVTFTKAAMVQKGQFWTQHYDLAIAQAFAGLKDEKMLKAGEAMLWRAFESLQCPILLIRGERSDLLSKTTAEQMQARNKHLQMIEIPETGHAPSLLPQSQVQAVRQFLLS</sequence>
<evidence type="ECO:0000313" key="2">
    <source>
        <dbReference type="EMBL" id="HBP30364.1"/>
    </source>
</evidence>
<keyword evidence="2" id="KW-0378">Hydrolase</keyword>
<name>A0A356LHG8_9BURK</name>
<feature type="domain" description="AB hydrolase-1" evidence="1">
    <location>
        <begin position="34"/>
        <end position="294"/>
    </location>
</feature>
<evidence type="ECO:0000313" key="3">
    <source>
        <dbReference type="Proteomes" id="UP000264036"/>
    </source>
</evidence>
<dbReference type="SUPFAM" id="SSF53474">
    <property type="entry name" value="alpha/beta-Hydrolases"/>
    <property type="match status" value="1"/>
</dbReference>
<dbReference type="InterPro" id="IPR050266">
    <property type="entry name" value="AB_hydrolase_sf"/>
</dbReference>
<dbReference type="Proteomes" id="UP000264036">
    <property type="component" value="Unassembled WGS sequence"/>
</dbReference>
<dbReference type="Gene3D" id="3.40.50.1820">
    <property type="entry name" value="alpha/beta hydrolase"/>
    <property type="match status" value="1"/>
</dbReference>
<proteinExistence type="predicted"/>